<dbReference type="InterPro" id="IPR051553">
    <property type="entry name" value="Ran_GTPase-activating"/>
</dbReference>
<dbReference type="SUPFAM" id="SSF50985">
    <property type="entry name" value="RCC1/BLIP-II"/>
    <property type="match status" value="1"/>
</dbReference>
<name>K7YQT2_BDEBC</name>
<dbReference type="GO" id="GO:0005737">
    <property type="term" value="C:cytoplasm"/>
    <property type="evidence" value="ECO:0007669"/>
    <property type="project" value="TreeGrafter"/>
</dbReference>
<dbReference type="Proteomes" id="UP000010074">
    <property type="component" value="Chromosome"/>
</dbReference>
<dbReference type="InterPro" id="IPR000408">
    <property type="entry name" value="Reg_chr_condens"/>
</dbReference>
<dbReference type="HOGENOM" id="CLU_324573_0_0_7"/>
<reference evidence="1 2" key="1">
    <citation type="journal article" date="2012" name="BMC Genomics">
        <title>Genome analysis of a simultaneously predatory and prey-independent, novel Bdellovibrio bacteriovorus from the River Tiber, supports in silico predictions of both ancient and recent lateral gene transfer from diverse bacteria.</title>
        <authorList>
            <person name="Hobley L."/>
            <person name="Lerner T.R."/>
            <person name="Williams L.E."/>
            <person name="Lambert C."/>
            <person name="Till R."/>
            <person name="Milner D.S."/>
            <person name="Basford S.M."/>
            <person name="Capeness M.J."/>
            <person name="Fenton A.K."/>
            <person name="Atterbury R.J."/>
            <person name="Harris M.A."/>
            <person name="Sockett R.E."/>
        </authorList>
    </citation>
    <scope>NUCLEOTIDE SEQUENCE [LARGE SCALE GENOMIC DNA]</scope>
    <source>
        <strain evidence="1 2">Tiberius</strain>
    </source>
</reference>
<dbReference type="RefSeq" id="WP_015091677.1">
    <property type="nucleotide sequence ID" value="NC_019567.1"/>
</dbReference>
<sequence>MKKHHVILIVALWALTACDRLSLDESSKVKITFPSTQSLSSKVEAMTSNGSIRPVPTGFTGDRPINCYIIGASGPEAAMRRNVCTRDDGTMTPKFIGEWVGGVPAGGSITMDVTSGKDRVITVVGFYAPEGTCKDFKGTSGPGDALSKPYILGEVGKLLLTAGEEKKIDIDITYDPEKWFDSCDGPDFPDDGPGGGGSVIPTVLAIQKDYFPPNTLTTYSCSSFGVSLRDAQNREGSLPTDTVFSVSANGSPLEVYQSFNECHQNIGAYGNAVIPAGQSFKDVIVKAPDTPGALVIATTILSSSAVLSTPTANFQNVGSGDKGFDLVGARSILPDLCYPFTIKRRYVTGTDEYSSSPAMITLAPSSGLTVYSDSSCVTSITSTTISAHTYGTNVFLKMTGAQGQNTLTMSGSGYLSLTQSVYRGGGTNVPWGFEVRGHRDGPSRGQCYNSAYEAVLVNSQHTAVMAPAQMPVVLGSGNTEFYNESSCMTTPSPNMTLYGGKYSLPFYIKTMQPINLPLSASSPGLNNGVYNINVRGPLAMGAENINVSPFNGACAKVPYGTFCWGNNNGGRILNGASNIPAYVNPAGVDWSYIKMGADFGCGLSMAGDIKCWGQNAQGQVGNGSTATVTYPEALAGGDYYMQMSVGNMHACAITNSNILKCWGSNGAGQLGDGTTAYRSSPVIVDAGTTYRFVSTGSSHTCAITTTDQLKCWGNNLGGKLGNGSTSSSLTPVLIDSGVQYATVSAGSTSTCGITNSSSLKCWGENSFGNVGNGTYGNNVTSPVVIDPGSTYTAISVGEQMACGIDSGLVKCWGLNSNGRLGLGPAAGDQSVPTAVSMLSAWGTPIQVSTGSGTTCASTSSRVVCWGEGMEGELGVNTPMNASTPMELIY</sequence>
<accession>K7YQT2</accession>
<dbReference type="PROSITE" id="PS50012">
    <property type="entry name" value="RCC1_3"/>
    <property type="match status" value="5"/>
</dbReference>
<dbReference type="PATRIC" id="fig|1069642.3.peg.2534"/>
<proteinExistence type="predicted"/>
<dbReference type="STRING" id="1069642.Bdt_2558"/>
<dbReference type="PROSITE" id="PS51257">
    <property type="entry name" value="PROKAR_LIPOPROTEIN"/>
    <property type="match status" value="1"/>
</dbReference>
<evidence type="ECO:0000313" key="1">
    <source>
        <dbReference type="EMBL" id="AFY02241.1"/>
    </source>
</evidence>
<dbReference type="PANTHER" id="PTHR45982:SF1">
    <property type="entry name" value="REGULATOR OF CHROMOSOME CONDENSATION"/>
    <property type="match status" value="1"/>
</dbReference>
<dbReference type="Pfam" id="PF00415">
    <property type="entry name" value="RCC1"/>
    <property type="match status" value="1"/>
</dbReference>
<dbReference type="EMBL" id="CP002930">
    <property type="protein sequence ID" value="AFY02241.1"/>
    <property type="molecule type" value="Genomic_DNA"/>
</dbReference>
<evidence type="ECO:0000313" key="2">
    <source>
        <dbReference type="Proteomes" id="UP000010074"/>
    </source>
</evidence>
<dbReference type="GO" id="GO:0005085">
    <property type="term" value="F:guanyl-nucleotide exchange factor activity"/>
    <property type="evidence" value="ECO:0007669"/>
    <property type="project" value="TreeGrafter"/>
</dbReference>
<gene>
    <name evidence="1" type="ORF">Bdt_2558</name>
</gene>
<protein>
    <submittedName>
        <fullName evidence="1">Uncharacterized protein</fullName>
    </submittedName>
</protein>
<dbReference type="Gene3D" id="2.130.10.30">
    <property type="entry name" value="Regulator of chromosome condensation 1/beta-lactamase-inhibitor protein II"/>
    <property type="match status" value="2"/>
</dbReference>
<dbReference type="OrthoDB" id="5652970at2"/>
<dbReference type="InterPro" id="IPR009091">
    <property type="entry name" value="RCC1/BLIP-II"/>
</dbReference>
<dbReference type="KEGG" id="bbat:Bdt_2558"/>
<dbReference type="AlphaFoldDB" id="K7YQT2"/>
<dbReference type="PANTHER" id="PTHR45982">
    <property type="entry name" value="REGULATOR OF CHROMOSOME CONDENSATION"/>
    <property type="match status" value="1"/>
</dbReference>
<dbReference type="Pfam" id="PF13540">
    <property type="entry name" value="RCC1_2"/>
    <property type="match status" value="3"/>
</dbReference>
<organism evidence="1 2">
    <name type="scientific">Bdellovibrio bacteriovorus str. Tiberius</name>
    <dbReference type="NCBI Taxonomy" id="1069642"/>
    <lineage>
        <taxon>Bacteria</taxon>
        <taxon>Pseudomonadati</taxon>
        <taxon>Bdellovibrionota</taxon>
        <taxon>Bdellovibrionia</taxon>
        <taxon>Bdellovibrionales</taxon>
        <taxon>Pseudobdellovibrionaceae</taxon>
        <taxon>Bdellovibrio</taxon>
    </lineage>
</organism>